<gene>
    <name evidence="1" type="ORF">JX360_05280</name>
</gene>
<dbReference type="EMBL" id="JAFIRA010000008">
    <property type="protein sequence ID" value="MCJ2542322.1"/>
    <property type="molecule type" value="Genomic_DNA"/>
</dbReference>
<dbReference type="RefSeq" id="WP_244349546.1">
    <property type="nucleotide sequence ID" value="NZ_JAFIRA010000008.1"/>
</dbReference>
<name>A0ABT0C9C5_THEVL</name>
<sequence>MPLPPATTPLYNHPLHAIERWLEDLGCIRDPKDVEQWFCERPQWKACLRLDETTIWVRYTYQDGNTKTLSFPYSLSRGDVEQAIFED</sequence>
<comment type="caution">
    <text evidence="1">The sequence shown here is derived from an EMBL/GenBank/DDBJ whole genome shotgun (WGS) entry which is preliminary data.</text>
</comment>
<keyword evidence="2" id="KW-1185">Reference proteome</keyword>
<dbReference type="Pfam" id="PF11341">
    <property type="entry name" value="DUF3143"/>
    <property type="match status" value="1"/>
</dbReference>
<proteinExistence type="predicted"/>
<dbReference type="Proteomes" id="UP000830835">
    <property type="component" value="Unassembled WGS sequence"/>
</dbReference>
<evidence type="ECO:0000313" key="2">
    <source>
        <dbReference type="Proteomes" id="UP000830835"/>
    </source>
</evidence>
<reference evidence="1" key="1">
    <citation type="submission" date="2021-02" db="EMBL/GenBank/DDBJ databases">
        <title>The CRISPR/cas machinery reduction and long-range gene transfer in the hot spring cyanobacterium Synechococcus.</title>
        <authorList>
            <person name="Dvorak P."/>
            <person name="Jahodarova E."/>
            <person name="Hasler P."/>
            <person name="Poulickova A."/>
        </authorList>
    </citation>
    <scope>NUCLEOTIDE SEQUENCE</scope>
    <source>
        <strain evidence="1">Rupite</strain>
    </source>
</reference>
<accession>A0ABT0C9C5</accession>
<dbReference type="PANTHER" id="PTHR35765:SF2">
    <property type="entry name" value="OS05G0569200 PROTEIN"/>
    <property type="match status" value="1"/>
</dbReference>
<evidence type="ECO:0000313" key="1">
    <source>
        <dbReference type="EMBL" id="MCJ2542322.1"/>
    </source>
</evidence>
<dbReference type="InterPro" id="IPR021489">
    <property type="entry name" value="DUF3143"/>
</dbReference>
<organism evidence="1 2">
    <name type="scientific">Thermostichus vulcanus str. 'Rupite'</name>
    <dbReference type="NCBI Taxonomy" id="2813851"/>
    <lineage>
        <taxon>Bacteria</taxon>
        <taxon>Bacillati</taxon>
        <taxon>Cyanobacteriota</taxon>
        <taxon>Cyanophyceae</taxon>
        <taxon>Thermostichales</taxon>
        <taxon>Thermostichaceae</taxon>
        <taxon>Thermostichus</taxon>
    </lineage>
</organism>
<protein>
    <submittedName>
        <fullName evidence="1">DUF3143 domain-containing protein</fullName>
    </submittedName>
</protein>
<dbReference type="PANTHER" id="PTHR35765">
    <property type="entry name" value="OS05G0569200 PROTEIN"/>
    <property type="match status" value="1"/>
</dbReference>